<dbReference type="SMART" id="SM00829">
    <property type="entry name" value="PKS_ER"/>
    <property type="match status" value="1"/>
</dbReference>
<protein>
    <submittedName>
        <fullName evidence="2">Alcohol dehydrogenase zinc-binding protein domain-containing protein</fullName>
    </submittedName>
</protein>
<dbReference type="PATRIC" id="fig|1229205.11.peg.667"/>
<dbReference type="SUPFAM" id="SSF50129">
    <property type="entry name" value="GroES-like"/>
    <property type="match status" value="1"/>
</dbReference>
<evidence type="ECO:0000313" key="2">
    <source>
        <dbReference type="EMBL" id="AFT84746.1"/>
    </source>
</evidence>
<organism evidence="2 3">
    <name type="scientific">Paraburkholderia phenoliruptrix BR3459a</name>
    <dbReference type="NCBI Taxonomy" id="1229205"/>
    <lineage>
        <taxon>Bacteria</taxon>
        <taxon>Pseudomonadati</taxon>
        <taxon>Pseudomonadota</taxon>
        <taxon>Betaproteobacteria</taxon>
        <taxon>Burkholderiales</taxon>
        <taxon>Burkholderiaceae</taxon>
        <taxon>Paraburkholderia</taxon>
    </lineage>
</organism>
<dbReference type="InterPro" id="IPR036291">
    <property type="entry name" value="NAD(P)-bd_dom_sf"/>
</dbReference>
<dbReference type="KEGG" id="bpx:BUPH_04511"/>
<dbReference type="SUPFAM" id="SSF51735">
    <property type="entry name" value="NAD(P)-binding Rossmann-fold domains"/>
    <property type="match status" value="1"/>
</dbReference>
<name>K0DFL6_9BURK</name>
<dbReference type="AlphaFoldDB" id="K0DFL6"/>
<dbReference type="Gene3D" id="3.40.50.720">
    <property type="entry name" value="NAD(P)-binding Rossmann-like Domain"/>
    <property type="match status" value="1"/>
</dbReference>
<proteinExistence type="predicted"/>
<dbReference type="eggNOG" id="COG0604">
    <property type="taxonomic scope" value="Bacteria"/>
</dbReference>
<dbReference type="STRING" id="1229205.BUPH_04511"/>
<feature type="domain" description="Enoyl reductase (ER)" evidence="1">
    <location>
        <begin position="12"/>
        <end position="263"/>
    </location>
</feature>
<dbReference type="Gene3D" id="3.90.180.10">
    <property type="entry name" value="Medium-chain alcohol dehydrogenases, catalytic domain"/>
    <property type="match status" value="1"/>
</dbReference>
<dbReference type="InterPro" id="IPR011032">
    <property type="entry name" value="GroES-like_sf"/>
</dbReference>
<evidence type="ECO:0000259" key="1">
    <source>
        <dbReference type="SMART" id="SM00829"/>
    </source>
</evidence>
<dbReference type="InterPro" id="IPR020843">
    <property type="entry name" value="ER"/>
</dbReference>
<dbReference type="PANTHER" id="PTHR43677">
    <property type="entry name" value="SHORT-CHAIN DEHYDROGENASE/REDUCTASE"/>
    <property type="match status" value="1"/>
</dbReference>
<accession>K0DFL6</accession>
<dbReference type="Proteomes" id="UP000010105">
    <property type="component" value="Chromosome 1"/>
</dbReference>
<sequence length="325" mass="33716">MKMKAAIALKPGRLPVYDDFAEPVAEPGEVIVHVTASALSQLARGRAAGHHYSATGQYPFVVGVDGVGRLDDGRRVYFLLPRSPFGAMADRTVVKNGQWLPLPEDLEDSTAAVLANPGMSSWAALTQRARLIDGETVLINGATGVAGKLAVWIARHLGAARVIATGRNEAVLRTIGADAEIPLGEDPEAFEAALHPHLASGVHVVLDYLWGASARSILVAAAKACPSGLPLRFVQVGSAAGSEVALPASALRSSAIQIMGSGLGSVSVHGLIGAIDGVLQAAAKARLSLDYRAVPLSDVSTTWAGEGQRIVYVPNPATVATGTYR</sequence>
<dbReference type="InterPro" id="IPR051397">
    <property type="entry name" value="Zn-ADH-like_protein"/>
</dbReference>
<dbReference type="GO" id="GO:0016491">
    <property type="term" value="F:oxidoreductase activity"/>
    <property type="evidence" value="ECO:0007669"/>
    <property type="project" value="InterPro"/>
</dbReference>
<gene>
    <name evidence="2" type="ORF">BUPH_04511</name>
</gene>
<reference evidence="2 3" key="1">
    <citation type="journal article" date="2012" name="J. Bacteriol.">
        <title>Complete Genome Sequence of Burkholderia phenoliruptrix BR3459a (CLA1), a Heat-Tolerant, Nitrogen-Fixing Symbiont of Mimosa flocculosa.</title>
        <authorList>
            <person name="de Oliveira Cunha C."/>
            <person name="Goda Zuleta L.F."/>
            <person name="Paula de Almeida L.G."/>
            <person name="Prioli Ciapina L."/>
            <person name="Lustrino Borges W."/>
            <person name="Pitard R.M."/>
            <person name="Baldani J.I."/>
            <person name="Straliotto R."/>
            <person name="de Faria S.M."/>
            <person name="Hungria M."/>
            <person name="Sousa Cavada B."/>
            <person name="Mercante F.M."/>
            <person name="Ribeiro de Vasconcelos A.T."/>
        </authorList>
    </citation>
    <scope>NUCLEOTIDE SEQUENCE [LARGE SCALE GENOMIC DNA]</scope>
    <source>
        <strain evidence="2 3">BR3459a</strain>
    </source>
</reference>
<dbReference type="HOGENOM" id="CLU_026673_7_0_4"/>
<dbReference type="PANTHER" id="PTHR43677:SF11">
    <property type="entry name" value="ZINC-CONTAINING ALCOHOL DEHYDROGENASE"/>
    <property type="match status" value="1"/>
</dbReference>
<dbReference type="EMBL" id="CP003863">
    <property type="protein sequence ID" value="AFT84746.1"/>
    <property type="molecule type" value="Genomic_DNA"/>
</dbReference>
<evidence type="ECO:0000313" key="3">
    <source>
        <dbReference type="Proteomes" id="UP000010105"/>
    </source>
</evidence>